<dbReference type="PANTHER" id="PTHR10133:SF27">
    <property type="entry name" value="DNA POLYMERASE NU"/>
    <property type="match status" value="1"/>
</dbReference>
<dbReference type="InterPro" id="IPR002298">
    <property type="entry name" value="DNA_polymerase_A"/>
</dbReference>
<dbReference type="Gene3D" id="1.10.150.20">
    <property type="entry name" value="5' to 3' exonuclease, C-terminal subdomain"/>
    <property type="match status" value="2"/>
</dbReference>
<dbReference type="InterPro" id="IPR019760">
    <property type="entry name" value="DNA-dir_DNA_pol_A_CS"/>
</dbReference>
<sequence>MNKHLLLVDGNSVAFRAFFALHSQLNRFVNHDGLHTNAIYAFNTMLDVVLDQFKPTHALVAFDAGKTTFRTEKFADYKGQRDKTPTELSEQLPHLRELLVGYGIKSYELKNYEADDIIGTMARQAEAAGFKVDIVTGDRDLTQLATDQVTVNVTVKGVNTLEAYTPAHVFEKYELEPKQIIDMKGLAGDTSDNYPGVTKVGEKTAIKLLKQFGSVEGIYDNLDSLKASKMKEHLQADREQAFLSKSLATINTNAPVALTLDALVCQGKDETKLLDFYDAMDFQSFKSKLSIVNSAVQAQQAALKYDVLTADNVAAIAAQLTSPVTFYLEMLADNYHTAESNGFVIGHQGTWYVATDTALLQTPALKQLLADSAIEKYVFDVKRTYVGLQRLGVSLAGTTFDLLLASYLVDTNDNSNDLGKLALLHGYQNVATDEAVYGKGASKGLPEDITVFEKHLAAKAQAISDLQPVLMKKLQDNDQLALFTEMELPLALVLADMEIAGVKIDIDKLNELKGQFQQRLDTIIQKIYAEAGKEFNINSSQQLGKILFEDMKLPVIKRTKTGYSTAVGVLEALKGIAPIASDILDYRGLSKLQSTYITGLLKVVHPEDQKIHTTYLQTLTQTGRLSSIEPNLQNIPVRDQDGRQIRQAFIPRSEDWAIFAADYSQIELRVLAHISGDQNLQAAFKEGLDIHASTAMRIFGLAQPEDVTPNMRREAKAVNFGIVYGISDYGLSQNLGISRAQAKTYIENYFREYPQVKAYTEAIVKTAREQGYVETLFHRRRYLPDIHAKNFNLRSFAERTAMNTPIQGSAADIIKVAMLHMQHALAAEKLQATMLLQVHDELIFEAPKTEIPILAQLVPEVMDAAVSLAVPMKVGTGSGATWYNVKD</sequence>
<evidence type="ECO:0000256" key="11">
    <source>
        <dbReference type="ARBA" id="ARBA00022839"/>
    </source>
</evidence>
<evidence type="ECO:0000313" key="21">
    <source>
        <dbReference type="EMBL" id="KRK40015.1"/>
    </source>
</evidence>
<dbReference type="PROSITE" id="PS00447">
    <property type="entry name" value="DNA_POLYMERASE_A"/>
    <property type="match status" value="1"/>
</dbReference>
<dbReference type="Pfam" id="PF02739">
    <property type="entry name" value="5_3_exonuc_N"/>
    <property type="match status" value="1"/>
</dbReference>
<dbReference type="FunFam" id="1.10.150.20:FF:000003">
    <property type="entry name" value="DNA polymerase I"/>
    <property type="match status" value="1"/>
</dbReference>
<dbReference type="SMART" id="SM00474">
    <property type="entry name" value="35EXOc"/>
    <property type="match status" value="1"/>
</dbReference>
<dbReference type="FunFam" id="1.20.1060.10:FF:000001">
    <property type="entry name" value="DNA polymerase I"/>
    <property type="match status" value="1"/>
</dbReference>
<dbReference type="Pfam" id="PF01367">
    <property type="entry name" value="5_3_exonuc"/>
    <property type="match status" value="1"/>
</dbReference>
<comment type="catalytic activity">
    <reaction evidence="15 17">
        <text>DNA(n) + a 2'-deoxyribonucleoside 5'-triphosphate = DNA(n+1) + diphosphate</text>
        <dbReference type="Rhea" id="RHEA:22508"/>
        <dbReference type="Rhea" id="RHEA-COMP:17339"/>
        <dbReference type="Rhea" id="RHEA-COMP:17340"/>
        <dbReference type="ChEBI" id="CHEBI:33019"/>
        <dbReference type="ChEBI" id="CHEBI:61560"/>
        <dbReference type="ChEBI" id="CHEBI:173112"/>
        <dbReference type="EC" id="2.7.7.7"/>
    </reaction>
</comment>
<dbReference type="PRINTS" id="PR00868">
    <property type="entry name" value="DNAPOLI"/>
</dbReference>
<dbReference type="InterPro" id="IPR002421">
    <property type="entry name" value="5-3_exonuclease"/>
</dbReference>
<dbReference type="GO" id="GO:0003677">
    <property type="term" value="F:DNA binding"/>
    <property type="evidence" value="ECO:0007669"/>
    <property type="project" value="UniProtKB-UniRule"/>
</dbReference>
<dbReference type="NCBIfam" id="NF004397">
    <property type="entry name" value="PRK05755.1"/>
    <property type="match status" value="1"/>
</dbReference>
<evidence type="ECO:0000256" key="1">
    <source>
        <dbReference type="ARBA" id="ARBA00007705"/>
    </source>
</evidence>
<evidence type="ECO:0000256" key="15">
    <source>
        <dbReference type="ARBA" id="ARBA00049244"/>
    </source>
</evidence>
<evidence type="ECO:0000256" key="6">
    <source>
        <dbReference type="ARBA" id="ARBA00022695"/>
    </source>
</evidence>
<evidence type="ECO:0000256" key="17">
    <source>
        <dbReference type="RuleBase" id="RU004460"/>
    </source>
</evidence>
<dbReference type="InterPro" id="IPR012337">
    <property type="entry name" value="RNaseH-like_sf"/>
</dbReference>
<dbReference type="InterPro" id="IPR036279">
    <property type="entry name" value="5-3_exonuclease_C_sf"/>
</dbReference>
<dbReference type="SUPFAM" id="SSF56672">
    <property type="entry name" value="DNA/RNA polymerases"/>
    <property type="match status" value="1"/>
</dbReference>
<evidence type="ECO:0000259" key="20">
    <source>
        <dbReference type="SMART" id="SM00482"/>
    </source>
</evidence>
<dbReference type="CDD" id="cd09859">
    <property type="entry name" value="PIN_53EXO"/>
    <property type="match status" value="1"/>
</dbReference>
<evidence type="ECO:0000259" key="19">
    <source>
        <dbReference type="SMART" id="SM00475"/>
    </source>
</evidence>
<dbReference type="InterPro" id="IPR054690">
    <property type="entry name" value="DNA_polI_exonuclease"/>
</dbReference>
<keyword evidence="12 17" id="KW-0239">DNA-directed DNA polymerase</keyword>
<keyword evidence="9 17" id="KW-0227">DNA damage</keyword>
<dbReference type="InterPro" id="IPR043502">
    <property type="entry name" value="DNA/RNA_pol_sf"/>
</dbReference>
<keyword evidence="7 17" id="KW-0235">DNA replication</keyword>
<evidence type="ECO:0000256" key="2">
    <source>
        <dbReference type="ARBA" id="ARBA00011541"/>
    </source>
</evidence>
<evidence type="ECO:0000313" key="22">
    <source>
        <dbReference type="Proteomes" id="UP000051461"/>
    </source>
</evidence>
<accession>A0A0R1H0V5</accession>
<dbReference type="GO" id="GO:0008409">
    <property type="term" value="F:5'-3' exonuclease activity"/>
    <property type="evidence" value="ECO:0007669"/>
    <property type="project" value="InterPro"/>
</dbReference>
<dbReference type="GO" id="GO:0008408">
    <property type="term" value="F:3'-5' exonuclease activity"/>
    <property type="evidence" value="ECO:0007669"/>
    <property type="project" value="InterPro"/>
</dbReference>
<dbReference type="GO" id="GO:0006261">
    <property type="term" value="P:DNA-templated DNA replication"/>
    <property type="evidence" value="ECO:0007669"/>
    <property type="project" value="UniProtKB-UniRule"/>
</dbReference>
<dbReference type="InterPro" id="IPR029060">
    <property type="entry name" value="PIN-like_dom_sf"/>
</dbReference>
<evidence type="ECO:0000256" key="4">
    <source>
        <dbReference type="ARBA" id="ARBA00020311"/>
    </source>
</evidence>
<evidence type="ECO:0000256" key="10">
    <source>
        <dbReference type="ARBA" id="ARBA00022801"/>
    </source>
</evidence>
<dbReference type="PATRIC" id="fig|1423726.3.peg.1881"/>
<dbReference type="SUPFAM" id="SSF53098">
    <property type="entry name" value="Ribonuclease H-like"/>
    <property type="match status" value="1"/>
</dbReference>
<keyword evidence="6 17" id="KW-0548">Nucleotidyltransferase</keyword>
<evidence type="ECO:0000256" key="3">
    <source>
        <dbReference type="ARBA" id="ARBA00012417"/>
    </source>
</evidence>
<dbReference type="FunFam" id="1.10.150.20:FF:000002">
    <property type="entry name" value="DNA polymerase I"/>
    <property type="match status" value="1"/>
</dbReference>
<dbReference type="RefSeq" id="WP_057903995.1">
    <property type="nucleotide sequence ID" value="NZ_AZDA01000026.1"/>
</dbReference>
<dbReference type="AlphaFoldDB" id="A0A0R1H0V5"/>
<dbReference type="EC" id="2.7.7.7" evidence="3 16"/>
<evidence type="ECO:0000256" key="5">
    <source>
        <dbReference type="ARBA" id="ARBA00022679"/>
    </source>
</evidence>
<keyword evidence="14 17" id="KW-0234">DNA repair</keyword>
<dbReference type="Gene3D" id="3.40.50.1010">
    <property type="entry name" value="5'-nuclease"/>
    <property type="match status" value="1"/>
</dbReference>
<proteinExistence type="inferred from homology"/>
<dbReference type="Gene3D" id="1.20.1060.10">
    <property type="entry name" value="Taq DNA Polymerase, Chain T, domain 4"/>
    <property type="match status" value="1"/>
</dbReference>
<keyword evidence="13 17" id="KW-0238">DNA-binding</keyword>
<dbReference type="SUPFAM" id="SSF47807">
    <property type="entry name" value="5' to 3' exonuclease, C-terminal subdomain"/>
    <property type="match status" value="1"/>
</dbReference>
<dbReference type="InterPro" id="IPR001098">
    <property type="entry name" value="DNA-dir_DNA_pol_A_palm_dom"/>
</dbReference>
<keyword evidence="8" id="KW-0540">Nuclease</keyword>
<dbReference type="OrthoDB" id="9806424at2"/>
<keyword evidence="11" id="KW-0269">Exonuclease</keyword>
<protein>
    <recommendedName>
        <fullName evidence="4 16">DNA polymerase I</fullName>
        <ecNumber evidence="3 16">2.7.7.7</ecNumber>
    </recommendedName>
</protein>
<dbReference type="GO" id="GO:0006302">
    <property type="term" value="P:double-strand break repair"/>
    <property type="evidence" value="ECO:0007669"/>
    <property type="project" value="TreeGrafter"/>
</dbReference>
<organism evidence="21 22">
    <name type="scientific">Loigolactobacillus bifermentans DSM 20003</name>
    <dbReference type="NCBI Taxonomy" id="1423726"/>
    <lineage>
        <taxon>Bacteria</taxon>
        <taxon>Bacillati</taxon>
        <taxon>Bacillota</taxon>
        <taxon>Bacilli</taxon>
        <taxon>Lactobacillales</taxon>
        <taxon>Lactobacillaceae</taxon>
        <taxon>Loigolactobacillus</taxon>
    </lineage>
</organism>
<dbReference type="EMBL" id="AZDA01000026">
    <property type="protein sequence ID" value="KRK40015.1"/>
    <property type="molecule type" value="Genomic_DNA"/>
</dbReference>
<dbReference type="SMART" id="SM00475">
    <property type="entry name" value="53EXOc"/>
    <property type="match status" value="1"/>
</dbReference>
<dbReference type="InterPro" id="IPR020046">
    <property type="entry name" value="5-3_exonucl_a-hlix_arch_N"/>
</dbReference>
<dbReference type="SMART" id="SM00482">
    <property type="entry name" value="POLAc"/>
    <property type="match status" value="1"/>
</dbReference>
<dbReference type="InterPro" id="IPR002562">
    <property type="entry name" value="3'-5'_exonuclease_dom"/>
</dbReference>
<evidence type="ECO:0000256" key="7">
    <source>
        <dbReference type="ARBA" id="ARBA00022705"/>
    </source>
</evidence>
<dbReference type="InterPro" id="IPR020045">
    <property type="entry name" value="DNA_polI_H3TH"/>
</dbReference>
<dbReference type="InterPro" id="IPR018320">
    <property type="entry name" value="DNA_polymerase_1"/>
</dbReference>
<dbReference type="GO" id="GO:0003887">
    <property type="term" value="F:DNA-directed DNA polymerase activity"/>
    <property type="evidence" value="ECO:0007669"/>
    <property type="project" value="UniProtKB-UniRule"/>
</dbReference>
<comment type="subunit">
    <text evidence="2 17">Single-chain monomer with multiple functions.</text>
</comment>
<keyword evidence="10" id="KW-0378">Hydrolase</keyword>
<dbReference type="Gene3D" id="3.30.70.370">
    <property type="match status" value="1"/>
</dbReference>
<dbReference type="CDD" id="cd09898">
    <property type="entry name" value="H3TH_53EXO"/>
    <property type="match status" value="1"/>
</dbReference>
<dbReference type="FunFam" id="3.40.50.1010:FF:000001">
    <property type="entry name" value="DNA polymerase I"/>
    <property type="match status" value="1"/>
</dbReference>
<evidence type="ECO:0000256" key="13">
    <source>
        <dbReference type="ARBA" id="ARBA00023125"/>
    </source>
</evidence>
<dbReference type="Gene3D" id="3.30.420.10">
    <property type="entry name" value="Ribonuclease H-like superfamily/Ribonuclease H"/>
    <property type="match status" value="1"/>
</dbReference>
<dbReference type="InterPro" id="IPR036397">
    <property type="entry name" value="RNaseH_sf"/>
</dbReference>
<dbReference type="STRING" id="1423726.FC07_GL001814"/>
<feature type="domain" description="3'-5' exonuclease" evidence="18">
    <location>
        <begin position="304"/>
        <end position="475"/>
    </location>
</feature>
<dbReference type="SUPFAM" id="SSF88723">
    <property type="entry name" value="PIN domain-like"/>
    <property type="match status" value="1"/>
</dbReference>
<evidence type="ECO:0000256" key="14">
    <source>
        <dbReference type="ARBA" id="ARBA00023204"/>
    </source>
</evidence>
<evidence type="ECO:0000259" key="18">
    <source>
        <dbReference type="SMART" id="SM00474"/>
    </source>
</evidence>
<reference evidence="21 22" key="1">
    <citation type="journal article" date="2015" name="Genome Announc.">
        <title>Expanding the biotechnology potential of lactobacilli through comparative genomics of 213 strains and associated genera.</title>
        <authorList>
            <person name="Sun Z."/>
            <person name="Harris H.M."/>
            <person name="McCann A."/>
            <person name="Guo C."/>
            <person name="Argimon S."/>
            <person name="Zhang W."/>
            <person name="Yang X."/>
            <person name="Jeffery I.B."/>
            <person name="Cooney J.C."/>
            <person name="Kagawa T.F."/>
            <person name="Liu W."/>
            <person name="Song Y."/>
            <person name="Salvetti E."/>
            <person name="Wrobel A."/>
            <person name="Rasinkangas P."/>
            <person name="Parkhill J."/>
            <person name="Rea M.C."/>
            <person name="O'Sullivan O."/>
            <person name="Ritari J."/>
            <person name="Douillard F.P."/>
            <person name="Paul Ross R."/>
            <person name="Yang R."/>
            <person name="Briner A.E."/>
            <person name="Felis G.E."/>
            <person name="de Vos W.M."/>
            <person name="Barrangou R."/>
            <person name="Klaenhammer T.R."/>
            <person name="Caufield P.W."/>
            <person name="Cui Y."/>
            <person name="Zhang H."/>
            <person name="O'Toole P.W."/>
        </authorList>
    </citation>
    <scope>NUCLEOTIDE SEQUENCE [LARGE SCALE GENOMIC DNA]</scope>
    <source>
        <strain evidence="21 22">DSM 20003</strain>
    </source>
</reference>
<dbReference type="CDD" id="cd08637">
    <property type="entry name" value="DNA_pol_A_pol_I_C"/>
    <property type="match status" value="1"/>
</dbReference>
<keyword evidence="5 17" id="KW-0808">Transferase</keyword>
<gene>
    <name evidence="17" type="primary">polA</name>
    <name evidence="21" type="ORF">FC07_GL001814</name>
</gene>
<comment type="caution">
    <text evidence="21">The sequence shown here is derived from an EMBL/GenBank/DDBJ whole genome shotgun (WGS) entry which is preliminary data.</text>
</comment>
<dbReference type="InterPro" id="IPR008918">
    <property type="entry name" value="HhH2"/>
</dbReference>
<dbReference type="CDD" id="cd06140">
    <property type="entry name" value="DNA_polA_I_Bacillus_like_exo"/>
    <property type="match status" value="1"/>
</dbReference>
<name>A0A0R1H0V5_9LACO</name>
<keyword evidence="22" id="KW-1185">Reference proteome</keyword>
<dbReference type="Pfam" id="PF00476">
    <property type="entry name" value="DNA_pol_A"/>
    <property type="match status" value="1"/>
</dbReference>
<evidence type="ECO:0000256" key="16">
    <source>
        <dbReference type="NCBIfam" id="TIGR00593"/>
    </source>
</evidence>
<evidence type="ECO:0000256" key="8">
    <source>
        <dbReference type="ARBA" id="ARBA00022722"/>
    </source>
</evidence>
<feature type="domain" description="DNA-directed DNA polymerase family A palm" evidence="20">
    <location>
        <begin position="642"/>
        <end position="850"/>
    </location>
</feature>
<comment type="similarity">
    <text evidence="1 17">Belongs to the DNA polymerase type-A family.</text>
</comment>
<dbReference type="PANTHER" id="PTHR10133">
    <property type="entry name" value="DNA POLYMERASE I"/>
    <property type="match status" value="1"/>
</dbReference>
<evidence type="ECO:0000256" key="9">
    <source>
        <dbReference type="ARBA" id="ARBA00022763"/>
    </source>
</evidence>
<dbReference type="Pfam" id="PF22619">
    <property type="entry name" value="DNA_polI_exo1"/>
    <property type="match status" value="1"/>
</dbReference>
<dbReference type="Proteomes" id="UP000051461">
    <property type="component" value="Unassembled WGS sequence"/>
</dbReference>
<dbReference type="NCBIfam" id="TIGR00593">
    <property type="entry name" value="pola"/>
    <property type="match status" value="1"/>
</dbReference>
<feature type="domain" description="5'-3' exonuclease" evidence="19">
    <location>
        <begin position="3"/>
        <end position="266"/>
    </location>
</feature>
<evidence type="ECO:0000256" key="12">
    <source>
        <dbReference type="ARBA" id="ARBA00022932"/>
    </source>
</evidence>
<dbReference type="SMART" id="SM00279">
    <property type="entry name" value="HhH2"/>
    <property type="match status" value="1"/>
</dbReference>